<dbReference type="EMBL" id="CCAG010023720">
    <property type="status" value="NOT_ANNOTATED_CDS"/>
    <property type="molecule type" value="Genomic_DNA"/>
</dbReference>
<keyword evidence="2" id="KW-1185">Reference proteome</keyword>
<protein>
    <submittedName>
        <fullName evidence="1">Uncharacterized protein</fullName>
    </submittedName>
</protein>
<sequence length="84" mass="9451">MPVLYTTVLPLQNNKNCKNKFNRLIAQRPGSASLLPPAVNSGLFWSFAAIYKIYENDESRFSNVVFNNPSQWIVSGEKQSSVTL</sequence>
<organism evidence="1 2">
    <name type="scientific">Glossina morsitans morsitans</name>
    <name type="common">Savannah tsetse fly</name>
    <dbReference type="NCBI Taxonomy" id="37546"/>
    <lineage>
        <taxon>Eukaryota</taxon>
        <taxon>Metazoa</taxon>
        <taxon>Ecdysozoa</taxon>
        <taxon>Arthropoda</taxon>
        <taxon>Hexapoda</taxon>
        <taxon>Insecta</taxon>
        <taxon>Pterygota</taxon>
        <taxon>Neoptera</taxon>
        <taxon>Endopterygota</taxon>
        <taxon>Diptera</taxon>
        <taxon>Brachycera</taxon>
        <taxon>Muscomorpha</taxon>
        <taxon>Hippoboscoidea</taxon>
        <taxon>Glossinidae</taxon>
        <taxon>Glossina</taxon>
    </lineage>
</organism>
<dbReference type="EnsemblMetazoa" id="GMOY007456-RA">
    <property type="protein sequence ID" value="GMOY007456-PA"/>
    <property type="gene ID" value="GMOY007456"/>
</dbReference>
<dbReference type="VEuPathDB" id="VectorBase:GMOY007456"/>
<dbReference type="Proteomes" id="UP000092444">
    <property type="component" value="Unassembled WGS sequence"/>
</dbReference>
<accession>A0A1B0G2C3</accession>
<reference evidence="1" key="1">
    <citation type="submission" date="2020-05" db="UniProtKB">
        <authorList>
            <consortium name="EnsemblMetazoa"/>
        </authorList>
    </citation>
    <scope>IDENTIFICATION</scope>
    <source>
        <strain evidence="1">Yale</strain>
    </source>
</reference>
<name>A0A1B0G2C3_GLOMM</name>
<dbReference type="AlphaFoldDB" id="A0A1B0G2C3"/>
<evidence type="ECO:0000313" key="2">
    <source>
        <dbReference type="Proteomes" id="UP000092444"/>
    </source>
</evidence>
<proteinExistence type="predicted"/>
<evidence type="ECO:0000313" key="1">
    <source>
        <dbReference type="EnsemblMetazoa" id="GMOY007456-PA"/>
    </source>
</evidence>